<sequence>MKLVGEHIYLRLYDDSDAKDLADLHKRNREFFLRVSPLHDESFYTQEHQALRIEQALKKAKEGQTYAFGIFLKETDELIGDITLAQILRGNFESCYTGFALDQKHNGRGYTTEALKLIVKFAFEELKLHRIEAHAMPENLGSIRVLEKAGFKKEGIARKNVKINGKWEDHQIMAIINEGV</sequence>
<comment type="similarity">
    <text evidence="3">Belongs to the acetyltransferase family. RimJ subfamily.</text>
</comment>
<dbReference type="InterPro" id="IPR051531">
    <property type="entry name" value="N-acetyltransferase"/>
</dbReference>
<dbReference type="PANTHER" id="PTHR43792:SF8">
    <property type="entry name" value="[RIBOSOMAL PROTEIN US5]-ALANINE N-ACETYLTRANSFERASE"/>
    <property type="match status" value="1"/>
</dbReference>
<comment type="caution">
    <text evidence="5">The sequence shown here is derived from an EMBL/GenBank/DDBJ whole genome shotgun (WGS) entry which is preliminary data.</text>
</comment>
<evidence type="ECO:0000259" key="4">
    <source>
        <dbReference type="PROSITE" id="PS51186"/>
    </source>
</evidence>
<evidence type="ECO:0000313" key="6">
    <source>
        <dbReference type="Proteomes" id="UP001596500"/>
    </source>
</evidence>
<proteinExistence type="inferred from homology"/>
<dbReference type="RefSeq" id="WP_379864801.1">
    <property type="nucleotide sequence ID" value="NZ_JBHTBW010000025.1"/>
</dbReference>
<dbReference type="EMBL" id="JBHTBW010000025">
    <property type="protein sequence ID" value="MFC7441498.1"/>
    <property type="molecule type" value="Genomic_DNA"/>
</dbReference>
<evidence type="ECO:0000313" key="5">
    <source>
        <dbReference type="EMBL" id="MFC7441498.1"/>
    </source>
</evidence>
<protein>
    <submittedName>
        <fullName evidence="5">GNAT family N-acetyltransferase</fullName>
        <ecNumber evidence="5">2.3.-.-</ecNumber>
    </submittedName>
</protein>
<dbReference type="InterPro" id="IPR000182">
    <property type="entry name" value="GNAT_dom"/>
</dbReference>
<dbReference type="PROSITE" id="PS51186">
    <property type="entry name" value="GNAT"/>
    <property type="match status" value="1"/>
</dbReference>
<dbReference type="Gene3D" id="3.40.630.30">
    <property type="match status" value="1"/>
</dbReference>
<keyword evidence="1 5" id="KW-0808">Transferase</keyword>
<name>A0ABW2RKF6_9BACL</name>
<reference evidence="6" key="1">
    <citation type="journal article" date="2019" name="Int. J. Syst. Evol. Microbiol.">
        <title>The Global Catalogue of Microorganisms (GCM) 10K type strain sequencing project: providing services to taxonomists for standard genome sequencing and annotation.</title>
        <authorList>
            <consortium name="The Broad Institute Genomics Platform"/>
            <consortium name="The Broad Institute Genome Sequencing Center for Infectious Disease"/>
            <person name="Wu L."/>
            <person name="Ma J."/>
        </authorList>
    </citation>
    <scope>NUCLEOTIDE SEQUENCE [LARGE SCALE GENOMIC DNA]</scope>
    <source>
        <strain evidence="6">CGMCC 1.12942</strain>
    </source>
</reference>
<keyword evidence="6" id="KW-1185">Reference proteome</keyword>
<dbReference type="InterPro" id="IPR016181">
    <property type="entry name" value="Acyl_CoA_acyltransferase"/>
</dbReference>
<dbReference type="Proteomes" id="UP001596500">
    <property type="component" value="Unassembled WGS sequence"/>
</dbReference>
<feature type="domain" description="N-acetyltransferase" evidence="4">
    <location>
        <begin position="8"/>
        <end position="178"/>
    </location>
</feature>
<evidence type="ECO:0000256" key="2">
    <source>
        <dbReference type="ARBA" id="ARBA00023315"/>
    </source>
</evidence>
<organism evidence="5 6">
    <name type="scientific">Laceyella putida</name>
    <dbReference type="NCBI Taxonomy" id="110101"/>
    <lineage>
        <taxon>Bacteria</taxon>
        <taxon>Bacillati</taxon>
        <taxon>Bacillota</taxon>
        <taxon>Bacilli</taxon>
        <taxon>Bacillales</taxon>
        <taxon>Thermoactinomycetaceae</taxon>
        <taxon>Laceyella</taxon>
    </lineage>
</organism>
<evidence type="ECO:0000256" key="1">
    <source>
        <dbReference type="ARBA" id="ARBA00022679"/>
    </source>
</evidence>
<dbReference type="EC" id="2.3.-.-" evidence="5"/>
<dbReference type="PANTHER" id="PTHR43792">
    <property type="entry name" value="GNAT FAMILY, PUTATIVE (AFU_ORTHOLOGUE AFUA_3G00765)-RELATED-RELATED"/>
    <property type="match status" value="1"/>
</dbReference>
<dbReference type="GO" id="GO:0016746">
    <property type="term" value="F:acyltransferase activity"/>
    <property type="evidence" value="ECO:0007669"/>
    <property type="project" value="UniProtKB-KW"/>
</dbReference>
<dbReference type="Pfam" id="PF13302">
    <property type="entry name" value="Acetyltransf_3"/>
    <property type="match status" value="1"/>
</dbReference>
<dbReference type="SUPFAM" id="SSF55729">
    <property type="entry name" value="Acyl-CoA N-acyltransferases (Nat)"/>
    <property type="match status" value="1"/>
</dbReference>
<evidence type="ECO:0000256" key="3">
    <source>
        <dbReference type="ARBA" id="ARBA00038502"/>
    </source>
</evidence>
<accession>A0ABW2RKF6</accession>
<gene>
    <name evidence="5" type="ORF">ACFQNG_10070</name>
</gene>
<keyword evidence="2 5" id="KW-0012">Acyltransferase</keyword>